<reference evidence="8 9" key="1">
    <citation type="submission" date="2020-12" db="EMBL/GenBank/DDBJ databases">
        <title>Metabolic potential, ecology and presence of endohyphal bacteria is reflected in genomic diversity of Mucoromycotina.</title>
        <authorList>
            <person name="Muszewska A."/>
            <person name="Okrasinska A."/>
            <person name="Steczkiewicz K."/>
            <person name="Drgas O."/>
            <person name="Orlowska M."/>
            <person name="Perlinska-Lenart U."/>
            <person name="Aleksandrzak-Piekarczyk T."/>
            <person name="Szatraj K."/>
            <person name="Zielenkiewicz U."/>
            <person name="Pilsyk S."/>
            <person name="Malc E."/>
            <person name="Mieczkowski P."/>
            <person name="Kruszewska J.S."/>
            <person name="Biernat P."/>
            <person name="Pawlowska J."/>
        </authorList>
    </citation>
    <scope>NUCLEOTIDE SEQUENCE [LARGE SCALE GENOMIC DNA]</scope>
    <source>
        <strain evidence="8 9">CBS 142.35</strain>
    </source>
</reference>
<evidence type="ECO:0000256" key="5">
    <source>
        <dbReference type="SAM" id="Coils"/>
    </source>
</evidence>
<evidence type="ECO:0000256" key="1">
    <source>
        <dbReference type="ARBA" id="ARBA00022741"/>
    </source>
</evidence>
<sequence>TESEPGIIPQAVENVFRCIEQASSKEFVLRVSYLEIYNETIRDLLAPGNDNLKIHESKPRGIYVSPLTEEVVTSPYDVMSIIQKGEANRHISTTDYNLHSSRSHTIFQMVIESRERSSASSTLLAPLSQRRHIPSSHKNAMKISQLNLIDLAGSEKAASNQERRKEGSYINKSLLTLGTVIAKLTETKNLPGHVPFRDSKLTRILQPALSGHAKVIVICTISPTTISLEESANTLKFASRVKRIVVTATNDEVLNDRALLQRYRGEITELKNKLQAASDVLVQEKENTQSMLTAERQQHEQQLRQMRLVRTALKERIDHLTRLILTSSSVTSHPSENIESSQNEHFNQDTKHEMQQHNGSDPWQIISDLRRELAQVKSSKASTEKRLADSQQRVQELEKAADENKNLVEQVAHLEAELSITRAELQVTTVLAQEHGANTTTSTTSSNNNGGLQTPIDTPTHQLFKDFTFNNNKN</sequence>
<name>A0A8H7RW99_9FUNG</name>
<dbReference type="PRINTS" id="PR00380">
    <property type="entry name" value="KINESINHEAVY"/>
</dbReference>
<feature type="non-terminal residue" evidence="8">
    <location>
        <position position="1"/>
    </location>
</feature>
<dbReference type="GO" id="GO:0008017">
    <property type="term" value="F:microtubule binding"/>
    <property type="evidence" value="ECO:0007669"/>
    <property type="project" value="InterPro"/>
</dbReference>
<comment type="caution">
    <text evidence="8">The sequence shown here is derived from an EMBL/GenBank/DDBJ whole genome shotgun (WGS) entry which is preliminary data.</text>
</comment>
<feature type="domain" description="Kinesin motor" evidence="7">
    <location>
        <begin position="1"/>
        <end position="244"/>
    </location>
</feature>
<feature type="region of interest" description="Disordered" evidence="6">
    <location>
        <begin position="438"/>
        <end position="460"/>
    </location>
</feature>
<keyword evidence="4" id="KW-0505">Motor protein</keyword>
<comment type="caution">
    <text evidence="3">Lacks conserved residue(s) required for the propagation of feature annotation.</text>
</comment>
<evidence type="ECO:0000256" key="4">
    <source>
        <dbReference type="RuleBase" id="RU000394"/>
    </source>
</evidence>
<gene>
    <name evidence="8" type="ORF">INT45_011572</name>
</gene>
<evidence type="ECO:0000256" key="2">
    <source>
        <dbReference type="ARBA" id="ARBA00022840"/>
    </source>
</evidence>
<dbReference type="GO" id="GO:0003777">
    <property type="term" value="F:microtubule motor activity"/>
    <property type="evidence" value="ECO:0007669"/>
    <property type="project" value="InterPro"/>
</dbReference>
<dbReference type="InterPro" id="IPR027417">
    <property type="entry name" value="P-loop_NTPase"/>
</dbReference>
<keyword evidence="1 4" id="KW-0547">Nucleotide-binding</keyword>
<dbReference type="PANTHER" id="PTHR47968">
    <property type="entry name" value="CENTROMERE PROTEIN E"/>
    <property type="match status" value="1"/>
</dbReference>
<dbReference type="Proteomes" id="UP000646827">
    <property type="component" value="Unassembled WGS sequence"/>
</dbReference>
<dbReference type="InterPro" id="IPR001752">
    <property type="entry name" value="Kinesin_motor_dom"/>
</dbReference>
<dbReference type="InterPro" id="IPR036961">
    <property type="entry name" value="Kinesin_motor_dom_sf"/>
</dbReference>
<dbReference type="SUPFAM" id="SSF52540">
    <property type="entry name" value="P-loop containing nucleoside triphosphate hydrolases"/>
    <property type="match status" value="1"/>
</dbReference>
<keyword evidence="9" id="KW-1185">Reference proteome</keyword>
<evidence type="ECO:0000259" key="7">
    <source>
        <dbReference type="PROSITE" id="PS50067"/>
    </source>
</evidence>
<feature type="compositionally biased region" description="Low complexity" evidence="6">
    <location>
        <begin position="438"/>
        <end position="449"/>
    </location>
</feature>
<dbReference type="EMBL" id="JAEPRB010000336">
    <property type="protein sequence ID" value="KAG2217021.1"/>
    <property type="molecule type" value="Genomic_DNA"/>
</dbReference>
<proteinExistence type="inferred from homology"/>
<protein>
    <recommendedName>
        <fullName evidence="4">Kinesin-like protein</fullName>
    </recommendedName>
</protein>
<feature type="non-terminal residue" evidence="8">
    <location>
        <position position="474"/>
    </location>
</feature>
<dbReference type="Pfam" id="PF00225">
    <property type="entry name" value="Kinesin"/>
    <property type="match status" value="1"/>
</dbReference>
<evidence type="ECO:0000313" key="8">
    <source>
        <dbReference type="EMBL" id="KAG2217021.1"/>
    </source>
</evidence>
<evidence type="ECO:0000256" key="3">
    <source>
        <dbReference type="PROSITE-ProRule" id="PRU00283"/>
    </source>
</evidence>
<feature type="coiled-coil region" evidence="5">
    <location>
        <begin position="260"/>
        <end position="316"/>
    </location>
</feature>
<evidence type="ECO:0000256" key="6">
    <source>
        <dbReference type="SAM" id="MobiDB-lite"/>
    </source>
</evidence>
<dbReference type="GO" id="GO:0005524">
    <property type="term" value="F:ATP binding"/>
    <property type="evidence" value="ECO:0007669"/>
    <property type="project" value="UniProtKB-KW"/>
</dbReference>
<dbReference type="AlphaFoldDB" id="A0A8H7RW99"/>
<dbReference type="OrthoDB" id="3176171at2759"/>
<feature type="coiled-coil region" evidence="5">
    <location>
        <begin position="366"/>
        <end position="424"/>
    </location>
</feature>
<dbReference type="Gene3D" id="3.40.850.10">
    <property type="entry name" value="Kinesin motor domain"/>
    <property type="match status" value="1"/>
</dbReference>
<accession>A0A8H7RW99</accession>
<evidence type="ECO:0000313" key="9">
    <source>
        <dbReference type="Proteomes" id="UP000646827"/>
    </source>
</evidence>
<dbReference type="PROSITE" id="PS00411">
    <property type="entry name" value="KINESIN_MOTOR_1"/>
    <property type="match status" value="1"/>
</dbReference>
<feature type="compositionally biased region" description="Polar residues" evidence="6">
    <location>
        <begin position="450"/>
        <end position="460"/>
    </location>
</feature>
<dbReference type="InterPro" id="IPR019821">
    <property type="entry name" value="Kinesin_motor_CS"/>
</dbReference>
<dbReference type="GO" id="GO:0007018">
    <property type="term" value="P:microtubule-based movement"/>
    <property type="evidence" value="ECO:0007669"/>
    <property type="project" value="InterPro"/>
</dbReference>
<dbReference type="InterPro" id="IPR027640">
    <property type="entry name" value="Kinesin-like_fam"/>
</dbReference>
<keyword evidence="5" id="KW-0175">Coiled coil</keyword>
<comment type="similarity">
    <text evidence="3 4">Belongs to the TRAFAC class myosin-kinesin ATPase superfamily. Kinesin family.</text>
</comment>
<keyword evidence="4" id="KW-0493">Microtubule</keyword>
<dbReference type="SMART" id="SM00129">
    <property type="entry name" value="KISc"/>
    <property type="match status" value="1"/>
</dbReference>
<keyword evidence="2 4" id="KW-0067">ATP-binding</keyword>
<dbReference type="PANTHER" id="PTHR47968:SF33">
    <property type="entry name" value="KINESIN-LIKE PROTEIN KIN-7C, MITOCHONDRIAL ISOFORM X1"/>
    <property type="match status" value="1"/>
</dbReference>
<organism evidence="8 9">
    <name type="scientific">Circinella minor</name>
    <dbReference type="NCBI Taxonomy" id="1195481"/>
    <lineage>
        <taxon>Eukaryota</taxon>
        <taxon>Fungi</taxon>
        <taxon>Fungi incertae sedis</taxon>
        <taxon>Mucoromycota</taxon>
        <taxon>Mucoromycotina</taxon>
        <taxon>Mucoromycetes</taxon>
        <taxon>Mucorales</taxon>
        <taxon>Lichtheimiaceae</taxon>
        <taxon>Circinella</taxon>
    </lineage>
</organism>
<dbReference type="PROSITE" id="PS50067">
    <property type="entry name" value="KINESIN_MOTOR_2"/>
    <property type="match status" value="1"/>
</dbReference>
<dbReference type="GO" id="GO:0005874">
    <property type="term" value="C:microtubule"/>
    <property type="evidence" value="ECO:0007669"/>
    <property type="project" value="UniProtKB-KW"/>
</dbReference>